<dbReference type="AlphaFoldDB" id="A0A645EQP9"/>
<comment type="caution">
    <text evidence="1">The sequence shown here is derived from an EMBL/GenBank/DDBJ whole genome shotgun (WGS) entry which is preliminary data.</text>
</comment>
<proteinExistence type="predicted"/>
<gene>
    <name evidence="1" type="ORF">SDC9_150823</name>
</gene>
<sequence length="78" mass="8456">MPEVILLMDLMPPISTSAVNTASTIPTMNGSTPKVPSIAAATEFDWVMLPMPKEAITAAMAKNSDKKLPKRFGMAFFR</sequence>
<dbReference type="EMBL" id="VSSQ01049515">
    <property type="protein sequence ID" value="MPN03592.1"/>
    <property type="molecule type" value="Genomic_DNA"/>
</dbReference>
<evidence type="ECO:0000313" key="1">
    <source>
        <dbReference type="EMBL" id="MPN03592.1"/>
    </source>
</evidence>
<protein>
    <submittedName>
        <fullName evidence="1">Uncharacterized protein</fullName>
    </submittedName>
</protein>
<reference evidence="1" key="1">
    <citation type="submission" date="2019-08" db="EMBL/GenBank/DDBJ databases">
        <authorList>
            <person name="Kucharzyk K."/>
            <person name="Murdoch R.W."/>
            <person name="Higgins S."/>
            <person name="Loffler F."/>
        </authorList>
    </citation>
    <scope>NUCLEOTIDE SEQUENCE</scope>
</reference>
<organism evidence="1">
    <name type="scientific">bioreactor metagenome</name>
    <dbReference type="NCBI Taxonomy" id="1076179"/>
    <lineage>
        <taxon>unclassified sequences</taxon>
        <taxon>metagenomes</taxon>
        <taxon>ecological metagenomes</taxon>
    </lineage>
</organism>
<name>A0A645EQP9_9ZZZZ</name>
<accession>A0A645EQP9</accession>